<keyword evidence="5" id="KW-0072">Autophagy</keyword>
<dbReference type="GO" id="GO:0032446">
    <property type="term" value="P:protein modification by small protein conjugation"/>
    <property type="evidence" value="ECO:0007669"/>
    <property type="project" value="TreeGrafter"/>
</dbReference>
<keyword evidence="3" id="KW-0808">Transferase</keyword>
<dbReference type="GO" id="GO:0000045">
    <property type="term" value="P:autophagosome assembly"/>
    <property type="evidence" value="ECO:0007669"/>
    <property type="project" value="TreeGrafter"/>
</dbReference>
<protein>
    <recommendedName>
        <fullName evidence="2">Ubiquitin-like-conjugating enzyme ATG10</fullName>
    </recommendedName>
    <alternativeName>
        <fullName evidence="6">Autophagy-related protein 10</fullName>
    </alternativeName>
</protein>
<dbReference type="GO" id="GO:0005829">
    <property type="term" value="C:cytosol"/>
    <property type="evidence" value="ECO:0007669"/>
    <property type="project" value="TreeGrafter"/>
</dbReference>
<dbReference type="AlphaFoldDB" id="A0AB34JJE7"/>
<gene>
    <name evidence="7" type="ORF">AB1Y20_022443</name>
</gene>
<evidence type="ECO:0000313" key="7">
    <source>
        <dbReference type="EMBL" id="KAL1520882.1"/>
    </source>
</evidence>
<accession>A0AB34JJE7</accession>
<dbReference type="Gene3D" id="3.30.1460.50">
    <property type="match status" value="1"/>
</dbReference>
<dbReference type="Pfam" id="PF03987">
    <property type="entry name" value="Autophagy_act_C"/>
    <property type="match status" value="1"/>
</dbReference>
<dbReference type="PANTHER" id="PTHR14957">
    <property type="entry name" value="UBIQUITIN-LIKE-CONJUGATING ENZYME ATG10"/>
    <property type="match status" value="1"/>
</dbReference>
<dbReference type="InterPro" id="IPR007135">
    <property type="entry name" value="Atg3/Atg10"/>
</dbReference>
<dbReference type="PANTHER" id="PTHR14957:SF1">
    <property type="entry name" value="UBIQUITIN-LIKE-CONJUGATING ENZYME ATG10"/>
    <property type="match status" value="1"/>
</dbReference>
<dbReference type="Proteomes" id="UP001515480">
    <property type="component" value="Unassembled WGS sequence"/>
</dbReference>
<evidence type="ECO:0000256" key="5">
    <source>
        <dbReference type="ARBA" id="ARBA00023006"/>
    </source>
</evidence>
<organism evidence="7 8">
    <name type="scientific">Prymnesium parvum</name>
    <name type="common">Toxic golden alga</name>
    <dbReference type="NCBI Taxonomy" id="97485"/>
    <lineage>
        <taxon>Eukaryota</taxon>
        <taxon>Haptista</taxon>
        <taxon>Haptophyta</taxon>
        <taxon>Prymnesiophyceae</taxon>
        <taxon>Prymnesiales</taxon>
        <taxon>Prymnesiaceae</taxon>
        <taxon>Prymnesium</taxon>
    </lineage>
</organism>
<evidence type="ECO:0000256" key="2">
    <source>
        <dbReference type="ARBA" id="ARBA00021099"/>
    </source>
</evidence>
<dbReference type="EMBL" id="JBGBPQ010000008">
    <property type="protein sequence ID" value="KAL1520882.1"/>
    <property type="molecule type" value="Genomic_DNA"/>
</dbReference>
<sequence>MAHLSPVAFAQLGRAFAQRSAAHAVSWGWVEGESTGPFSTPSVGYLRSSPVLVEEATPHEASHEVPTDGGDDDTLVGGASGARLELHIVYGATFGVPLLLVQGYSSAGELWTVSEVRSHLMAASKEGGAPIAADSVSQIEHPALGVPFASLHPCRTAEWMGAILQRESGDAPQQLDYLSAWWSVLAQSVGQRVAPADARAWMLSA</sequence>
<evidence type="ECO:0000256" key="1">
    <source>
        <dbReference type="ARBA" id="ARBA00005696"/>
    </source>
</evidence>
<comment type="similarity">
    <text evidence="1">Belongs to the ATG10 family.</text>
</comment>
<comment type="caution">
    <text evidence="7">The sequence shown here is derived from an EMBL/GenBank/DDBJ whole genome shotgun (WGS) entry which is preliminary data.</text>
</comment>
<evidence type="ECO:0000256" key="3">
    <source>
        <dbReference type="ARBA" id="ARBA00022679"/>
    </source>
</evidence>
<evidence type="ECO:0000313" key="8">
    <source>
        <dbReference type="Proteomes" id="UP001515480"/>
    </source>
</evidence>
<name>A0AB34JJE7_PRYPA</name>
<proteinExistence type="inferred from homology"/>
<reference evidence="7 8" key="1">
    <citation type="journal article" date="2024" name="Science">
        <title>Giant polyketide synthase enzymes in the biosynthesis of giant marine polyether toxins.</title>
        <authorList>
            <person name="Fallon T.R."/>
            <person name="Shende V.V."/>
            <person name="Wierzbicki I.H."/>
            <person name="Pendleton A.L."/>
            <person name="Watervoot N.F."/>
            <person name="Auber R.P."/>
            <person name="Gonzalez D.J."/>
            <person name="Wisecaver J.H."/>
            <person name="Moore B.S."/>
        </authorList>
    </citation>
    <scope>NUCLEOTIDE SEQUENCE [LARGE SCALE GENOMIC DNA]</scope>
    <source>
        <strain evidence="7 8">12B1</strain>
    </source>
</reference>
<evidence type="ECO:0000256" key="6">
    <source>
        <dbReference type="ARBA" id="ARBA00029833"/>
    </source>
</evidence>
<keyword evidence="4" id="KW-0833">Ubl conjugation pathway</keyword>
<keyword evidence="8" id="KW-1185">Reference proteome</keyword>
<dbReference type="GO" id="GO:0000422">
    <property type="term" value="P:autophagy of mitochondrion"/>
    <property type="evidence" value="ECO:0007669"/>
    <property type="project" value="TreeGrafter"/>
</dbReference>
<evidence type="ECO:0000256" key="4">
    <source>
        <dbReference type="ARBA" id="ARBA00022786"/>
    </source>
</evidence>
<dbReference type="GO" id="GO:0061651">
    <property type="term" value="F:Atg12 conjugating enzyme activity"/>
    <property type="evidence" value="ECO:0007669"/>
    <property type="project" value="TreeGrafter"/>
</dbReference>